<dbReference type="InterPro" id="IPR036249">
    <property type="entry name" value="Thioredoxin-like_sf"/>
</dbReference>
<evidence type="ECO:0000313" key="2">
    <source>
        <dbReference type="Proteomes" id="UP000070501"/>
    </source>
</evidence>
<keyword evidence="2" id="KW-1185">Reference proteome</keyword>
<dbReference type="Proteomes" id="UP000070501">
    <property type="component" value="Unassembled WGS sequence"/>
</dbReference>
<name>A0A136IXD9_9PEZI</name>
<sequence>MAVAPKFAGQKLHLGTAAASSSAAVSPAVHTLEFYLDYVCPFSAKQFHTLYNIVVPLIKENPTWASQVDIIFRHQVQPWHPSSTLVHEAGVAVQRLAPEKFWVFSEALFRDQKAYFDVNVVNETRNQTYGRLAKLAAESTGVSEKEVYALLVVSDKPGEDGSLNSGNAVTNDLKLLVKAARLVGVHVSPTVIFDGLVAGEISSGWTKDQWVEWLEKSLV</sequence>
<dbReference type="OrthoDB" id="37297at2759"/>
<proteinExistence type="predicted"/>
<dbReference type="InParanoid" id="A0A136IXD9"/>
<dbReference type="AlphaFoldDB" id="A0A136IXD9"/>
<gene>
    <name evidence="1" type="ORF">Micbo1qcDRAFT_213093</name>
</gene>
<dbReference type="STRING" id="196109.A0A136IXD9"/>
<dbReference type="SUPFAM" id="SSF52833">
    <property type="entry name" value="Thioredoxin-like"/>
    <property type="match status" value="1"/>
</dbReference>
<dbReference type="PANTHER" id="PTHR33875">
    <property type="entry name" value="OS09G0542200 PROTEIN"/>
    <property type="match status" value="1"/>
</dbReference>
<dbReference type="CDD" id="cd02972">
    <property type="entry name" value="DsbA_family"/>
    <property type="match status" value="1"/>
</dbReference>
<reference evidence="2" key="1">
    <citation type="submission" date="2016-02" db="EMBL/GenBank/DDBJ databases">
        <title>Draft genome sequence of Microdochium bolleyi, a fungal endophyte of beachgrass.</title>
        <authorList>
            <consortium name="DOE Joint Genome Institute"/>
            <person name="David A.S."/>
            <person name="May G."/>
            <person name="Haridas S."/>
            <person name="Lim J."/>
            <person name="Wang M."/>
            <person name="Labutti K."/>
            <person name="Lipzen A."/>
            <person name="Barry K."/>
            <person name="Grigoriev I.V."/>
        </authorList>
    </citation>
    <scope>NUCLEOTIDE SEQUENCE [LARGE SCALE GENOMIC DNA]</scope>
    <source>
        <strain evidence="2">J235TASD1</strain>
    </source>
</reference>
<dbReference type="PANTHER" id="PTHR33875:SF2">
    <property type="entry name" value="ACR183CP"/>
    <property type="match status" value="1"/>
</dbReference>
<evidence type="ECO:0008006" key="3">
    <source>
        <dbReference type="Google" id="ProtNLM"/>
    </source>
</evidence>
<evidence type="ECO:0000313" key="1">
    <source>
        <dbReference type="EMBL" id="KXJ89584.1"/>
    </source>
</evidence>
<dbReference type="EMBL" id="KQ964255">
    <property type="protein sequence ID" value="KXJ89584.1"/>
    <property type="molecule type" value="Genomic_DNA"/>
</dbReference>
<accession>A0A136IXD9</accession>
<protein>
    <recommendedName>
        <fullName evidence="3">Thioredoxin-like fold domain-containing protein</fullName>
    </recommendedName>
</protein>
<organism evidence="1 2">
    <name type="scientific">Microdochium bolleyi</name>
    <dbReference type="NCBI Taxonomy" id="196109"/>
    <lineage>
        <taxon>Eukaryota</taxon>
        <taxon>Fungi</taxon>
        <taxon>Dikarya</taxon>
        <taxon>Ascomycota</taxon>
        <taxon>Pezizomycotina</taxon>
        <taxon>Sordariomycetes</taxon>
        <taxon>Xylariomycetidae</taxon>
        <taxon>Xylariales</taxon>
        <taxon>Microdochiaceae</taxon>
        <taxon>Microdochium</taxon>
    </lineage>
</organism>
<dbReference type="Gene3D" id="3.40.30.10">
    <property type="entry name" value="Glutaredoxin"/>
    <property type="match status" value="1"/>
</dbReference>